<evidence type="ECO:0000313" key="2">
    <source>
        <dbReference type="EMBL" id="EXB98272.1"/>
    </source>
</evidence>
<evidence type="ECO:0000313" key="3">
    <source>
        <dbReference type="Proteomes" id="UP000030645"/>
    </source>
</evidence>
<name>W9RMG7_9ROSA</name>
<organism evidence="2 3">
    <name type="scientific">Morus notabilis</name>
    <dbReference type="NCBI Taxonomy" id="981085"/>
    <lineage>
        <taxon>Eukaryota</taxon>
        <taxon>Viridiplantae</taxon>
        <taxon>Streptophyta</taxon>
        <taxon>Embryophyta</taxon>
        <taxon>Tracheophyta</taxon>
        <taxon>Spermatophyta</taxon>
        <taxon>Magnoliopsida</taxon>
        <taxon>eudicotyledons</taxon>
        <taxon>Gunneridae</taxon>
        <taxon>Pentapetalae</taxon>
        <taxon>rosids</taxon>
        <taxon>fabids</taxon>
        <taxon>Rosales</taxon>
        <taxon>Moraceae</taxon>
        <taxon>Moreae</taxon>
        <taxon>Morus</taxon>
    </lineage>
</organism>
<protein>
    <submittedName>
        <fullName evidence="2">Uncharacterized protein</fullName>
    </submittedName>
</protein>
<accession>W9RMG7</accession>
<feature type="region of interest" description="Disordered" evidence="1">
    <location>
        <begin position="1"/>
        <end position="20"/>
    </location>
</feature>
<gene>
    <name evidence="2" type="ORF">L484_014257</name>
</gene>
<dbReference type="Proteomes" id="UP000030645">
    <property type="component" value="Unassembled WGS sequence"/>
</dbReference>
<reference evidence="3" key="1">
    <citation type="submission" date="2013-01" db="EMBL/GenBank/DDBJ databases">
        <title>Draft Genome Sequence of a Mulberry Tree, Morus notabilis C.K. Schneid.</title>
        <authorList>
            <person name="He N."/>
            <person name="Zhao S."/>
        </authorList>
    </citation>
    <scope>NUCLEOTIDE SEQUENCE</scope>
</reference>
<sequence length="119" mass="13144">MKPRAIRYEEGDDDDCNDIPSVSRGLAPVNKIDVFDDDDSNLVRIDVNGNLLDYYCSLTSSNALNCCSAYIGHSAAGTPNRRLSSDEFHPQCDTNPPTARWDKTATCGAQPMTFLLERL</sequence>
<proteinExistence type="predicted"/>
<keyword evidence="3" id="KW-1185">Reference proteome</keyword>
<dbReference type="EMBL" id="KE345285">
    <property type="protein sequence ID" value="EXB98272.1"/>
    <property type="molecule type" value="Genomic_DNA"/>
</dbReference>
<dbReference type="AlphaFoldDB" id="W9RMG7"/>
<evidence type="ECO:0000256" key="1">
    <source>
        <dbReference type="SAM" id="MobiDB-lite"/>
    </source>
</evidence>